<dbReference type="OrthoDB" id="34020at10239"/>
<proteinExistence type="predicted"/>
<organism evidence="1 2">
    <name type="scientific">Invertebrate iridovirus 25</name>
    <dbReference type="NCBI Taxonomy" id="1301280"/>
    <lineage>
        <taxon>Viruses</taxon>
        <taxon>Varidnaviria</taxon>
        <taxon>Bamfordvirae</taxon>
        <taxon>Nucleocytoviricota</taxon>
        <taxon>Megaviricetes</taxon>
        <taxon>Pimascovirales</taxon>
        <taxon>Pimascovirales incertae sedis</taxon>
        <taxon>Iridoviridae</taxon>
        <taxon>Betairidovirinae</taxon>
        <taxon>Chloriridovirus</taxon>
        <taxon>Chloriridovirus simulium2</taxon>
    </lineage>
</organism>
<dbReference type="Proteomes" id="UP000097612">
    <property type="component" value="Segment"/>
</dbReference>
<gene>
    <name evidence="1" type="primary">072R</name>
    <name evidence="1" type="ORF">IIV25_072R</name>
</gene>
<sequence length="128" mass="15332">MENLSLDEIIYITRFLNVKNTFNFLKSLKWNLNHDLKKSITIKNKKIMVIENLYNSYFEGMELNELKELIEFFIKDIDLEDLICFMANVYPKSPKLKDTMLPHFLHLFGCKKSTPEWNLVKVHFKINN</sequence>
<evidence type="ECO:0000313" key="1">
    <source>
        <dbReference type="EMBL" id="CCV02090.1"/>
    </source>
</evidence>
<name>W8W2F0_9VIRU</name>
<dbReference type="GeneID" id="18501444"/>
<reference evidence="1 2" key="1">
    <citation type="journal article" date="2013" name="Arch. Virol.">
        <title>Complete genome sequence of invertebrate iridovirus IIV-25 isolated from a blackfly larva.</title>
        <authorList>
            <person name="Piegu B."/>
            <person name="Guizard S."/>
            <person name="Spears T."/>
            <person name="Cruaud C."/>
            <person name="Couloux A."/>
            <person name="Bideshi D.K."/>
            <person name="Federici B.A."/>
            <person name="Bigot Y."/>
        </authorList>
    </citation>
    <scope>NUCLEOTIDE SEQUENCE [LARGE SCALE GENOMIC DNA]</scope>
</reference>
<keyword evidence="2" id="KW-1185">Reference proteome</keyword>
<dbReference type="EMBL" id="HF920635">
    <property type="protein sequence ID" value="CCV02090.1"/>
    <property type="molecule type" value="Genomic_DNA"/>
</dbReference>
<evidence type="ECO:0000313" key="2">
    <source>
        <dbReference type="Proteomes" id="UP000097612"/>
    </source>
</evidence>
<protein>
    <submittedName>
        <fullName evidence="1">Uncharacterized protein</fullName>
    </submittedName>
</protein>
<dbReference type="KEGG" id="vg:18501444"/>
<accession>W8W2F0</accession>
<dbReference type="RefSeq" id="YP_009010605.1">
    <property type="nucleotide sequence ID" value="NC_023613.1"/>
</dbReference>